<dbReference type="Pfam" id="PF13699">
    <property type="entry name" value="eCIS_core"/>
    <property type="match status" value="1"/>
</dbReference>
<evidence type="ECO:0000256" key="1">
    <source>
        <dbReference type="SAM" id="MobiDB-lite"/>
    </source>
</evidence>
<feature type="region of interest" description="Disordered" evidence="1">
    <location>
        <begin position="654"/>
        <end position="694"/>
    </location>
</feature>
<evidence type="ECO:0000313" key="4">
    <source>
        <dbReference type="Proteomes" id="UP000004095"/>
    </source>
</evidence>
<name>A1ZNQ5_MICM2</name>
<organism evidence="3 4">
    <name type="scientific">Microscilla marina ATCC 23134</name>
    <dbReference type="NCBI Taxonomy" id="313606"/>
    <lineage>
        <taxon>Bacteria</taxon>
        <taxon>Pseudomonadati</taxon>
        <taxon>Bacteroidota</taxon>
        <taxon>Cytophagia</taxon>
        <taxon>Cytophagales</taxon>
        <taxon>Microscillaceae</taxon>
        <taxon>Microscilla</taxon>
    </lineage>
</organism>
<evidence type="ECO:0000259" key="2">
    <source>
        <dbReference type="Pfam" id="PF13699"/>
    </source>
</evidence>
<protein>
    <recommendedName>
        <fullName evidence="2">eCIS core domain-containing protein</fullName>
    </recommendedName>
</protein>
<feature type="compositionally biased region" description="Polar residues" evidence="1">
    <location>
        <begin position="51"/>
        <end position="76"/>
    </location>
</feature>
<comment type="caution">
    <text evidence="3">The sequence shown here is derived from an EMBL/GenBank/DDBJ whole genome shotgun (WGS) entry which is preliminary data.</text>
</comment>
<gene>
    <name evidence="3" type="ORF">M23134_02613</name>
</gene>
<feature type="compositionally biased region" description="Basic and acidic residues" evidence="1">
    <location>
        <begin position="665"/>
        <end position="681"/>
    </location>
</feature>
<keyword evidence="4" id="KW-1185">Reference proteome</keyword>
<feature type="region of interest" description="Disordered" evidence="1">
    <location>
        <begin position="575"/>
        <end position="622"/>
    </location>
</feature>
<feature type="domain" description="eCIS core" evidence="2">
    <location>
        <begin position="116"/>
        <end position="179"/>
    </location>
</feature>
<dbReference type="Proteomes" id="UP000004095">
    <property type="component" value="Unassembled WGS sequence"/>
</dbReference>
<feature type="region of interest" description="Disordered" evidence="1">
    <location>
        <begin position="23"/>
        <end position="117"/>
    </location>
</feature>
<feature type="compositionally biased region" description="Polar residues" evidence="1">
    <location>
        <begin position="23"/>
        <end position="45"/>
    </location>
</feature>
<dbReference type="EMBL" id="AAWS01000019">
    <property type="protein sequence ID" value="EAY27944.1"/>
    <property type="molecule type" value="Genomic_DNA"/>
</dbReference>
<reference evidence="3 4" key="1">
    <citation type="submission" date="2007-01" db="EMBL/GenBank/DDBJ databases">
        <authorList>
            <person name="Haygood M."/>
            <person name="Podell S."/>
            <person name="Anderson C."/>
            <person name="Hopkinson B."/>
            <person name="Roe K."/>
            <person name="Barbeau K."/>
            <person name="Gaasterland T."/>
            <person name="Ferriera S."/>
            <person name="Johnson J."/>
            <person name="Kravitz S."/>
            <person name="Beeson K."/>
            <person name="Sutton G."/>
            <person name="Rogers Y.-H."/>
            <person name="Friedman R."/>
            <person name="Frazier M."/>
            <person name="Venter J.C."/>
        </authorList>
    </citation>
    <scope>NUCLEOTIDE SEQUENCE [LARGE SCALE GENOMIC DNA]</scope>
    <source>
        <strain evidence="3 4">ATCC 23134</strain>
    </source>
</reference>
<dbReference type="InterPro" id="IPR025295">
    <property type="entry name" value="eCIS_core_dom"/>
</dbReference>
<feature type="compositionally biased region" description="Polar residues" evidence="1">
    <location>
        <begin position="107"/>
        <end position="117"/>
    </location>
</feature>
<dbReference type="eggNOG" id="COG3177">
    <property type="taxonomic scope" value="Bacteria"/>
</dbReference>
<accession>A1ZNQ5</accession>
<proteinExistence type="predicted"/>
<dbReference type="AlphaFoldDB" id="A1ZNQ5"/>
<evidence type="ECO:0000313" key="3">
    <source>
        <dbReference type="EMBL" id="EAY27944.1"/>
    </source>
</evidence>
<sequence length="694" mass="79256">MQRPHFWMFAHNHQILLIMTMQQSGHKSANESDNGNPTQLKTQKTLGKPQSIKTSSPYQPIPSRTGQQPPIQSKQSKLGGPIPSKQGKLDPIKAKQRPIQRAEKGKPSSQGSSTETQLKHNVSQLMGVDVTNTQVHYNSDKPTQLKAEAFAQGNQVHLAPGKERHLGHELAHIGQQKQGRVKPTLQMKGGTSINDDPQLEQEADKIGDKALQMKLPQGSTLPLPQKSTPSGNNAPVQRVIMTKDGTKYDSNSAGQGNWSENVKKLMILPDLFLILNHDTLTQFTNGKEVDMLGPYKYLLGETHTDKETPFEYAQKIWRPGWNNSITFAAEGKSDHTEYSVKYDSKYDHISPIEDRVVKEARIFLWIPDMIKKHQKAMINNNQQLADYYKDLLEGAKEEINFFSNEFNFKNKPEYLDKLMKYMDNHLDNYLNNNSNGDKQSFSIDTHKQKQLSSLVWHVLQEDQPNMLSEYGNFATQNSEAQLNTLDRLREKHMVKYINQLQVPAFIGLGNRHMQELRAQYRHSPTMRAAGSIEEFKQKTKSTHILKHLDSTQNTSINSDEKYGDNIYSNKSMNELFFDNNNTNQPSPDSPIKSNNLSPKPQSNNHPNLKSNNRNSPKTNQSIKMNDNNLFELNNLQNNKPTKIDDNNLFEWDNLENNNNYSPKNKPLDKQKTKRIQDHSDFNFDSGPDFEDDQL</sequence>